<keyword evidence="6" id="KW-0472">Membrane</keyword>
<keyword evidence="6" id="KW-0812">Transmembrane</keyword>
<feature type="transmembrane region" description="Helical" evidence="6">
    <location>
        <begin position="24"/>
        <end position="50"/>
    </location>
</feature>
<evidence type="ECO:0000256" key="5">
    <source>
        <dbReference type="ARBA" id="ARBA00023170"/>
    </source>
</evidence>
<proteinExistence type="predicted"/>
<keyword evidence="5" id="KW-0675">Receptor</keyword>
<evidence type="ECO:0000256" key="6">
    <source>
        <dbReference type="SAM" id="Phobius"/>
    </source>
</evidence>
<dbReference type="InterPro" id="IPR050516">
    <property type="entry name" value="Olfactory_GPCR"/>
</dbReference>
<dbReference type="GO" id="GO:0005886">
    <property type="term" value="C:plasma membrane"/>
    <property type="evidence" value="ECO:0007669"/>
    <property type="project" value="UniProtKB-SubCell"/>
</dbReference>
<sequence>MIINSTQVSYFILSAYFDTGMLKYLYFIIILCLYVLIILSNVFLIVLICVNRSLHEPMYLFLCICQGEYTTIQCPNQSNY</sequence>
<keyword evidence="3" id="KW-0716">Sensory transduction</keyword>
<reference evidence="7" key="1">
    <citation type="submission" date="2019-06" db="EMBL/GenBank/DDBJ databases">
        <authorList>
            <consortium name="Wellcome Sanger Institute Data Sharing"/>
        </authorList>
    </citation>
    <scope>NUCLEOTIDE SEQUENCE [LARGE SCALE GENOMIC DNA]</scope>
</reference>
<comment type="subcellular location">
    <subcellularLocation>
        <location evidence="1">Cell membrane</location>
        <topology evidence="1">Multi-pass membrane protein</topology>
    </subcellularLocation>
</comment>
<keyword evidence="6" id="KW-1133">Transmembrane helix</keyword>
<keyword evidence="2" id="KW-1003">Cell membrane</keyword>
<organism evidence="7 8">
    <name type="scientific">Sphaeramia orbicularis</name>
    <name type="common">orbiculate cardinalfish</name>
    <dbReference type="NCBI Taxonomy" id="375764"/>
    <lineage>
        <taxon>Eukaryota</taxon>
        <taxon>Metazoa</taxon>
        <taxon>Chordata</taxon>
        <taxon>Craniata</taxon>
        <taxon>Vertebrata</taxon>
        <taxon>Euteleostomi</taxon>
        <taxon>Actinopterygii</taxon>
        <taxon>Neopterygii</taxon>
        <taxon>Teleostei</taxon>
        <taxon>Neoteleostei</taxon>
        <taxon>Acanthomorphata</taxon>
        <taxon>Gobiaria</taxon>
        <taxon>Kurtiformes</taxon>
        <taxon>Apogonoidei</taxon>
        <taxon>Apogonidae</taxon>
        <taxon>Apogoninae</taxon>
        <taxon>Sphaeramia</taxon>
    </lineage>
</organism>
<keyword evidence="8" id="KW-1185">Reference proteome</keyword>
<protein>
    <recommendedName>
        <fullName evidence="9">G-protein coupled receptors family 1 profile domain-containing protein</fullName>
    </recommendedName>
</protein>
<keyword evidence="4" id="KW-0297">G-protein coupled receptor</keyword>
<reference evidence="7" key="3">
    <citation type="submission" date="2025-09" db="UniProtKB">
        <authorList>
            <consortium name="Ensembl"/>
        </authorList>
    </citation>
    <scope>IDENTIFICATION</scope>
</reference>
<dbReference type="InParanoid" id="A0A672ZKK2"/>
<evidence type="ECO:0000256" key="3">
    <source>
        <dbReference type="ARBA" id="ARBA00022725"/>
    </source>
</evidence>
<dbReference type="AlphaFoldDB" id="A0A672ZKK2"/>
<evidence type="ECO:0000256" key="2">
    <source>
        <dbReference type="ARBA" id="ARBA00022475"/>
    </source>
</evidence>
<dbReference type="Proteomes" id="UP000472271">
    <property type="component" value="Chromosome 13"/>
</dbReference>
<evidence type="ECO:0000313" key="8">
    <source>
        <dbReference type="Proteomes" id="UP000472271"/>
    </source>
</evidence>
<dbReference type="Ensembl" id="ENSSORT00005018220.1">
    <property type="protein sequence ID" value="ENSSORP00005017700.1"/>
    <property type="gene ID" value="ENSSORG00005008815.1"/>
</dbReference>
<dbReference type="GO" id="GO:0004930">
    <property type="term" value="F:G protein-coupled receptor activity"/>
    <property type="evidence" value="ECO:0007669"/>
    <property type="project" value="UniProtKB-KW"/>
</dbReference>
<evidence type="ECO:0000256" key="1">
    <source>
        <dbReference type="ARBA" id="ARBA00004651"/>
    </source>
</evidence>
<evidence type="ECO:0000313" key="7">
    <source>
        <dbReference type="Ensembl" id="ENSSORP00005017700.1"/>
    </source>
</evidence>
<dbReference type="GO" id="GO:0007608">
    <property type="term" value="P:sensory perception of smell"/>
    <property type="evidence" value="ECO:0007669"/>
    <property type="project" value="UniProtKB-KW"/>
</dbReference>
<dbReference type="PANTHER" id="PTHR26452">
    <property type="entry name" value="OLFACTORY RECEPTOR"/>
    <property type="match status" value="1"/>
</dbReference>
<dbReference type="SUPFAM" id="SSF81321">
    <property type="entry name" value="Family A G protein-coupled receptor-like"/>
    <property type="match status" value="1"/>
</dbReference>
<dbReference type="Gene3D" id="1.20.1070.10">
    <property type="entry name" value="Rhodopsin 7-helix transmembrane proteins"/>
    <property type="match status" value="1"/>
</dbReference>
<keyword evidence="3" id="KW-0552">Olfaction</keyword>
<name>A0A672ZKK2_9TELE</name>
<accession>A0A672ZKK2</accession>
<evidence type="ECO:0008006" key="9">
    <source>
        <dbReference type="Google" id="ProtNLM"/>
    </source>
</evidence>
<evidence type="ECO:0000256" key="4">
    <source>
        <dbReference type="ARBA" id="ARBA00023040"/>
    </source>
</evidence>
<reference evidence="7" key="2">
    <citation type="submission" date="2025-08" db="UniProtKB">
        <authorList>
            <consortium name="Ensembl"/>
        </authorList>
    </citation>
    <scope>IDENTIFICATION</scope>
</reference>
<keyword evidence="4" id="KW-0807">Transducer</keyword>